<evidence type="ECO:0000313" key="3">
    <source>
        <dbReference type="Proteomes" id="UP000654482"/>
    </source>
</evidence>
<dbReference type="Pfam" id="PF07963">
    <property type="entry name" value="N_methyl"/>
    <property type="match status" value="1"/>
</dbReference>
<name>A0A8J7E060_9CYAN</name>
<dbReference type="InterPro" id="IPR045584">
    <property type="entry name" value="Pilin-like"/>
</dbReference>
<evidence type="ECO:0000256" key="1">
    <source>
        <dbReference type="SAM" id="Phobius"/>
    </source>
</evidence>
<dbReference type="PROSITE" id="PS00409">
    <property type="entry name" value="PROKAR_NTER_METHYL"/>
    <property type="match status" value="1"/>
</dbReference>
<dbReference type="EMBL" id="JADEWZ010000073">
    <property type="protein sequence ID" value="MBE9119001.1"/>
    <property type="molecule type" value="Genomic_DNA"/>
</dbReference>
<keyword evidence="1" id="KW-0472">Membrane</keyword>
<reference evidence="2" key="1">
    <citation type="submission" date="2020-10" db="EMBL/GenBank/DDBJ databases">
        <authorList>
            <person name="Castelo-Branco R."/>
            <person name="Eusebio N."/>
            <person name="Adriana R."/>
            <person name="Vieira A."/>
            <person name="Brugerolle De Fraissinette N."/>
            <person name="Rezende De Castro R."/>
            <person name="Schneider M.P."/>
            <person name="Vasconcelos V."/>
            <person name="Leao P.N."/>
        </authorList>
    </citation>
    <scope>NUCLEOTIDE SEQUENCE</scope>
    <source>
        <strain evidence="2">LEGE 07157</strain>
    </source>
</reference>
<dbReference type="Gene3D" id="3.30.700.10">
    <property type="entry name" value="Glycoprotein, Type 4 Pilin"/>
    <property type="match status" value="1"/>
</dbReference>
<keyword evidence="1" id="KW-0812">Transmembrane</keyword>
<keyword evidence="3" id="KW-1185">Reference proteome</keyword>
<dbReference type="SUPFAM" id="SSF54523">
    <property type="entry name" value="Pili subunits"/>
    <property type="match status" value="1"/>
</dbReference>
<sequence length="221" mass="24779">MMGNLKDLISTVYGKRSGVSSRPSHQGFTLIELIVVVTIIGILAAILVPGWLRLIALYKLNFAQNRVYSAVRETQQQAKTNNLPWQVSFREHQGRSQFAIHRADSIAFVPNAVLKNESYWKDLPDGVSIDTERNDRGKFETSLVKQSETGPWRIQFNYFGCPVGKPQHNCGYTSPQALGRITLQVKHGGKLRRCTIVSTVMGAVRNGKNHPKVDGTKKYCH</sequence>
<comment type="caution">
    <text evidence="2">The sequence shown here is derived from an EMBL/GenBank/DDBJ whole genome shotgun (WGS) entry which is preliminary data.</text>
</comment>
<accession>A0A8J7E060</accession>
<dbReference type="AlphaFoldDB" id="A0A8J7E060"/>
<feature type="transmembrane region" description="Helical" evidence="1">
    <location>
        <begin position="30"/>
        <end position="52"/>
    </location>
</feature>
<gene>
    <name evidence="2" type="ORF">IQ249_24225</name>
</gene>
<dbReference type="Proteomes" id="UP000654482">
    <property type="component" value="Unassembled WGS sequence"/>
</dbReference>
<dbReference type="RefSeq" id="WP_194032094.1">
    <property type="nucleotide sequence ID" value="NZ_JADEWZ010000073.1"/>
</dbReference>
<organism evidence="2 3">
    <name type="scientific">Lusitaniella coriacea LEGE 07157</name>
    <dbReference type="NCBI Taxonomy" id="945747"/>
    <lineage>
        <taxon>Bacteria</taxon>
        <taxon>Bacillati</taxon>
        <taxon>Cyanobacteriota</taxon>
        <taxon>Cyanophyceae</taxon>
        <taxon>Spirulinales</taxon>
        <taxon>Lusitaniellaceae</taxon>
        <taxon>Lusitaniella</taxon>
    </lineage>
</organism>
<evidence type="ECO:0000313" key="2">
    <source>
        <dbReference type="EMBL" id="MBE9119001.1"/>
    </source>
</evidence>
<proteinExistence type="predicted"/>
<protein>
    <submittedName>
        <fullName evidence="2">Type II secretion system protein</fullName>
    </submittedName>
</protein>
<dbReference type="NCBIfam" id="TIGR02532">
    <property type="entry name" value="IV_pilin_GFxxxE"/>
    <property type="match status" value="1"/>
</dbReference>
<keyword evidence="1" id="KW-1133">Transmembrane helix</keyword>
<dbReference type="InterPro" id="IPR012902">
    <property type="entry name" value="N_methyl_site"/>
</dbReference>